<dbReference type="InterPro" id="IPR029044">
    <property type="entry name" value="Nucleotide-diphossugar_trans"/>
</dbReference>
<proteinExistence type="inferred from homology"/>
<comment type="caution">
    <text evidence="12">The sequence shown here is derived from an EMBL/GenBank/DDBJ whole genome shotgun (WGS) entry which is preliminary data.</text>
</comment>
<dbReference type="InterPro" id="IPR050065">
    <property type="entry name" value="GlmU-like"/>
</dbReference>
<dbReference type="Pfam" id="PF00132">
    <property type="entry name" value="Hexapep"/>
    <property type="match status" value="1"/>
</dbReference>
<dbReference type="InterPro" id="IPR005835">
    <property type="entry name" value="NTP_transferase_dom"/>
</dbReference>
<dbReference type="GO" id="GO:0003977">
    <property type="term" value="F:UDP-N-acetylglucosamine diphosphorylase activity"/>
    <property type="evidence" value="ECO:0007669"/>
    <property type="project" value="UniProtKB-EC"/>
</dbReference>
<comment type="similarity">
    <text evidence="4">In the N-terminal section; belongs to the N-acetylglucosamine-1-phosphate uridyltransferase family.</text>
</comment>
<evidence type="ECO:0000256" key="3">
    <source>
        <dbReference type="ARBA" id="ARBA00007707"/>
    </source>
</evidence>
<keyword evidence="5 12" id="KW-0808">Transferase</keyword>
<dbReference type="GO" id="GO:0019134">
    <property type="term" value="F:glucosamine-1-phosphate N-acetyltransferase activity"/>
    <property type="evidence" value="ECO:0007669"/>
    <property type="project" value="UniProtKB-EC"/>
</dbReference>
<dbReference type="Proteomes" id="UP000034320">
    <property type="component" value="Unassembled WGS sequence"/>
</dbReference>
<accession>A0A0G1C7E9</accession>
<gene>
    <name evidence="12" type="ORF">UV09_C0034G0007</name>
</gene>
<keyword evidence="8" id="KW-0012">Acyltransferase</keyword>
<reference evidence="12 13" key="1">
    <citation type="journal article" date="2015" name="Nature">
        <title>rRNA introns, odd ribosomes, and small enigmatic genomes across a large radiation of phyla.</title>
        <authorList>
            <person name="Brown C.T."/>
            <person name="Hug L.A."/>
            <person name="Thomas B.C."/>
            <person name="Sharon I."/>
            <person name="Castelle C.J."/>
            <person name="Singh A."/>
            <person name="Wilkins M.J."/>
            <person name="Williams K.H."/>
            <person name="Banfield J.F."/>
        </authorList>
    </citation>
    <scope>NUCLEOTIDE SEQUENCE [LARGE SCALE GENOMIC DNA]</scope>
</reference>
<evidence type="ECO:0000256" key="1">
    <source>
        <dbReference type="ARBA" id="ARBA00005166"/>
    </source>
</evidence>
<comment type="pathway">
    <text evidence="1">Nucleotide-sugar biosynthesis; UDP-N-acetyl-alpha-D-glucosamine biosynthesis; N-acetyl-alpha-D-glucosamine 1-phosphate from alpha-D-glucosamine 6-phosphate (route II): step 2/2.</text>
</comment>
<evidence type="ECO:0000256" key="6">
    <source>
        <dbReference type="ARBA" id="ARBA00022695"/>
    </source>
</evidence>
<comment type="similarity">
    <text evidence="3">In the C-terminal section; belongs to the transferase hexapeptide repeat family.</text>
</comment>
<organism evidence="12 13">
    <name type="scientific">Candidatus Gottesmanbacteria bacterium GW2011_GWA2_42_18</name>
    <dbReference type="NCBI Taxonomy" id="1618442"/>
    <lineage>
        <taxon>Bacteria</taxon>
        <taxon>Candidatus Gottesmaniibacteriota</taxon>
    </lineage>
</organism>
<dbReference type="PANTHER" id="PTHR43584">
    <property type="entry name" value="NUCLEOTIDYL TRANSFERASE"/>
    <property type="match status" value="1"/>
</dbReference>
<sequence length="432" mass="47549">MLLAGGDSTRIWPIQYKLLVTFFGQPIILHSLNQLYRKGIRNFIIVSSRENKNVYQGLNFPKEAKVKIVVQKDQTGMAGAILSAAAEIAGKKILVVGPGDIVEDYLIEEFGQLYKRDPEAAMVGKHLEEYFPGGYLKEENGIITGIIEKPKPEDRIGNLVNIVMDYWRSSSALLEALNEVEPFGDDRYERAKEILIKKGTVIKLLPYNGYWGFLKYPWHLLSINDYFLAGIKKNYGKVKISESACLSGEIILEDGVTILENAKIVGPAYIGRNSLIGQNTLIRNSHIGEGAIVGFATEIVRSYVSANCWFHHNFIGDSVIMDNTSLGAGAILANYRLDGGVIKSKVNKQSVSTGKTKLGAVIGRNCRIGVNSSLMPGVKVGSDCFIGSGITLDSDLADGQFASFKKGSYTVEKNKIKLPNNAMQKNLRALKY</sequence>
<protein>
    <submittedName>
        <fullName evidence="12">Glucose-1-phosphate thymidylyltransferase-like protein</fullName>
    </submittedName>
</protein>
<keyword evidence="6" id="KW-0548">Nucleotidyltransferase</keyword>
<comment type="catalytic activity">
    <reaction evidence="9">
        <text>alpha-D-glucosamine 1-phosphate + acetyl-CoA = N-acetyl-alpha-D-glucosamine 1-phosphate + CoA + H(+)</text>
        <dbReference type="Rhea" id="RHEA:13725"/>
        <dbReference type="ChEBI" id="CHEBI:15378"/>
        <dbReference type="ChEBI" id="CHEBI:57287"/>
        <dbReference type="ChEBI" id="CHEBI:57288"/>
        <dbReference type="ChEBI" id="CHEBI:57776"/>
        <dbReference type="ChEBI" id="CHEBI:58516"/>
        <dbReference type="EC" id="2.3.1.157"/>
    </reaction>
</comment>
<evidence type="ECO:0000259" key="11">
    <source>
        <dbReference type="Pfam" id="PF00483"/>
    </source>
</evidence>
<evidence type="ECO:0000313" key="12">
    <source>
        <dbReference type="EMBL" id="KKS45568.1"/>
    </source>
</evidence>
<dbReference type="Pfam" id="PF00483">
    <property type="entry name" value="NTP_transferase"/>
    <property type="match status" value="1"/>
</dbReference>
<evidence type="ECO:0000256" key="8">
    <source>
        <dbReference type="ARBA" id="ARBA00023315"/>
    </source>
</evidence>
<comment type="catalytic activity">
    <reaction evidence="10">
        <text>N-acetyl-alpha-D-glucosamine 1-phosphate + UTP + H(+) = UDP-N-acetyl-alpha-D-glucosamine + diphosphate</text>
        <dbReference type="Rhea" id="RHEA:13509"/>
        <dbReference type="ChEBI" id="CHEBI:15378"/>
        <dbReference type="ChEBI" id="CHEBI:33019"/>
        <dbReference type="ChEBI" id="CHEBI:46398"/>
        <dbReference type="ChEBI" id="CHEBI:57705"/>
        <dbReference type="ChEBI" id="CHEBI:57776"/>
        <dbReference type="EC" id="2.7.7.23"/>
    </reaction>
</comment>
<comment type="pathway">
    <text evidence="2">Nucleotide-sugar biosynthesis; UDP-N-acetyl-alpha-D-glucosamine biosynthesis; UDP-N-acetyl-alpha-D-glucosamine from N-acetyl-alpha-D-glucosamine 1-phosphate: step 1/1.</text>
</comment>
<dbReference type="Gene3D" id="3.90.550.10">
    <property type="entry name" value="Spore Coat Polysaccharide Biosynthesis Protein SpsA, Chain A"/>
    <property type="match status" value="1"/>
</dbReference>
<dbReference type="AlphaFoldDB" id="A0A0G1C7E9"/>
<dbReference type="SUPFAM" id="SSF51161">
    <property type="entry name" value="Trimeric LpxA-like enzymes"/>
    <property type="match status" value="1"/>
</dbReference>
<dbReference type="SUPFAM" id="SSF53448">
    <property type="entry name" value="Nucleotide-diphospho-sugar transferases"/>
    <property type="match status" value="1"/>
</dbReference>
<evidence type="ECO:0000256" key="10">
    <source>
        <dbReference type="ARBA" id="ARBA00048493"/>
    </source>
</evidence>
<dbReference type="PANTHER" id="PTHR43584:SF8">
    <property type="entry name" value="N-ACETYLMURAMATE ALPHA-1-PHOSPHATE URIDYLYLTRANSFERASE"/>
    <property type="match status" value="1"/>
</dbReference>
<evidence type="ECO:0000256" key="9">
    <source>
        <dbReference type="ARBA" id="ARBA00048247"/>
    </source>
</evidence>
<evidence type="ECO:0000256" key="4">
    <source>
        <dbReference type="ARBA" id="ARBA00007947"/>
    </source>
</evidence>
<name>A0A0G1C7E9_9BACT</name>
<dbReference type="Gene3D" id="2.160.10.10">
    <property type="entry name" value="Hexapeptide repeat proteins"/>
    <property type="match status" value="1"/>
</dbReference>
<evidence type="ECO:0000313" key="13">
    <source>
        <dbReference type="Proteomes" id="UP000034320"/>
    </source>
</evidence>
<dbReference type="InterPro" id="IPR001451">
    <property type="entry name" value="Hexapep"/>
</dbReference>
<feature type="domain" description="Nucleotidyl transferase" evidence="11">
    <location>
        <begin position="1"/>
        <end position="182"/>
    </location>
</feature>
<dbReference type="InterPro" id="IPR011004">
    <property type="entry name" value="Trimer_LpxA-like_sf"/>
</dbReference>
<evidence type="ECO:0000256" key="7">
    <source>
        <dbReference type="ARBA" id="ARBA00023268"/>
    </source>
</evidence>
<evidence type="ECO:0000256" key="5">
    <source>
        <dbReference type="ARBA" id="ARBA00022679"/>
    </source>
</evidence>
<dbReference type="EMBL" id="LCDD01000034">
    <property type="protein sequence ID" value="KKS45568.1"/>
    <property type="molecule type" value="Genomic_DNA"/>
</dbReference>
<keyword evidence="7" id="KW-0511">Multifunctional enzyme</keyword>
<evidence type="ECO:0000256" key="2">
    <source>
        <dbReference type="ARBA" id="ARBA00005208"/>
    </source>
</evidence>